<gene>
    <name evidence="2" type="primary">LOC120262858</name>
</gene>
<proteinExistence type="predicted"/>
<protein>
    <submittedName>
        <fullName evidence="2">Transmembrane 9 superfamily member 4-like</fullName>
    </submittedName>
</protein>
<accession>A0AB40BH81</accession>
<organism evidence="1 2">
    <name type="scientific">Dioscorea cayennensis subsp. rotundata</name>
    <name type="common">White Guinea yam</name>
    <name type="synonym">Dioscorea rotundata</name>
    <dbReference type="NCBI Taxonomy" id="55577"/>
    <lineage>
        <taxon>Eukaryota</taxon>
        <taxon>Viridiplantae</taxon>
        <taxon>Streptophyta</taxon>
        <taxon>Embryophyta</taxon>
        <taxon>Tracheophyta</taxon>
        <taxon>Spermatophyta</taxon>
        <taxon>Magnoliopsida</taxon>
        <taxon>Liliopsida</taxon>
        <taxon>Dioscoreales</taxon>
        <taxon>Dioscoreaceae</taxon>
        <taxon>Dioscorea</taxon>
    </lineage>
</organism>
<dbReference type="GeneID" id="120262858"/>
<dbReference type="Proteomes" id="UP001515500">
    <property type="component" value="Chromosome 6"/>
</dbReference>
<dbReference type="AlphaFoldDB" id="A0AB40BH81"/>
<name>A0AB40BH81_DIOCR</name>
<sequence length="124" mass="14552">MEFREEEEEEEAGCHGGGFFGSHRPLPPHHHRPLRPWYNAGDVIPFYAYKIGPFHNPVEKHRCFNLSFWSSPQTLQLRRKRLLGKCLKVVILLLLHIRLSSLLILNHMRLKGEEVTKFRDAVKT</sequence>
<evidence type="ECO:0000313" key="2">
    <source>
        <dbReference type="RefSeq" id="XP_039126697.1"/>
    </source>
</evidence>
<evidence type="ECO:0000313" key="1">
    <source>
        <dbReference type="Proteomes" id="UP001515500"/>
    </source>
</evidence>
<reference evidence="2" key="1">
    <citation type="submission" date="2025-08" db="UniProtKB">
        <authorList>
            <consortium name="RefSeq"/>
        </authorList>
    </citation>
    <scope>IDENTIFICATION</scope>
</reference>
<keyword evidence="1" id="KW-1185">Reference proteome</keyword>
<dbReference type="RefSeq" id="XP_039126697.1">
    <property type="nucleotide sequence ID" value="XM_039270763.1"/>
</dbReference>